<evidence type="ECO:0000256" key="1">
    <source>
        <dbReference type="SAM" id="MobiDB-lite"/>
    </source>
</evidence>
<proteinExistence type="predicted"/>
<evidence type="ECO:0000313" key="3">
    <source>
        <dbReference type="Proteomes" id="UP000281406"/>
    </source>
</evidence>
<evidence type="ECO:0000313" key="2">
    <source>
        <dbReference type="EMBL" id="ROL40743.1"/>
    </source>
</evidence>
<dbReference type="AlphaFoldDB" id="A0A3N0Y3H2"/>
<dbReference type="EMBL" id="RJVU01053127">
    <property type="protein sequence ID" value="ROL40743.1"/>
    <property type="molecule type" value="Genomic_DNA"/>
</dbReference>
<keyword evidence="3" id="KW-1185">Reference proteome</keyword>
<gene>
    <name evidence="2" type="ORF">DPX16_9737</name>
</gene>
<comment type="caution">
    <text evidence="2">The sequence shown here is derived from an EMBL/GenBank/DDBJ whole genome shotgun (WGS) entry which is preliminary data.</text>
</comment>
<sequence>MVYRSQPDPGRIQLRPRTGAMTRPQRSPEVSAEIESTRSSIVKASSTRQPVAQFLNKPSIPTPQGSSFPGSRKSNKTTHRVMTCITAACMHVIDQLLKVRADQESKKKDSATALHLQACSSSIPKVKASQSAVAGLSLETAHKSVPFSQMTSH</sequence>
<accession>A0A3N0Y3H2</accession>
<feature type="region of interest" description="Disordered" evidence="1">
    <location>
        <begin position="1"/>
        <end position="35"/>
    </location>
</feature>
<dbReference type="Proteomes" id="UP000281406">
    <property type="component" value="Unassembled WGS sequence"/>
</dbReference>
<organism evidence="2 3">
    <name type="scientific">Anabarilius grahami</name>
    <name type="common">Kanglang fish</name>
    <name type="synonym">Barilius grahami</name>
    <dbReference type="NCBI Taxonomy" id="495550"/>
    <lineage>
        <taxon>Eukaryota</taxon>
        <taxon>Metazoa</taxon>
        <taxon>Chordata</taxon>
        <taxon>Craniata</taxon>
        <taxon>Vertebrata</taxon>
        <taxon>Euteleostomi</taxon>
        <taxon>Actinopterygii</taxon>
        <taxon>Neopterygii</taxon>
        <taxon>Teleostei</taxon>
        <taxon>Ostariophysi</taxon>
        <taxon>Cypriniformes</taxon>
        <taxon>Xenocyprididae</taxon>
        <taxon>Xenocypridinae</taxon>
        <taxon>Xenocypridinae incertae sedis</taxon>
        <taxon>Anabarilius</taxon>
    </lineage>
</organism>
<feature type="region of interest" description="Disordered" evidence="1">
    <location>
        <begin position="55"/>
        <end position="76"/>
    </location>
</feature>
<name>A0A3N0Y3H2_ANAGA</name>
<reference evidence="2 3" key="1">
    <citation type="submission" date="2018-10" db="EMBL/GenBank/DDBJ databases">
        <title>Genome assembly for a Yunnan-Guizhou Plateau 3E fish, Anabarilius grahami (Regan), and its evolutionary and genetic applications.</title>
        <authorList>
            <person name="Jiang W."/>
        </authorList>
    </citation>
    <scope>NUCLEOTIDE SEQUENCE [LARGE SCALE GENOMIC DNA]</scope>
    <source>
        <strain evidence="2">AG-KIZ</strain>
        <tissue evidence="2">Muscle</tissue>
    </source>
</reference>
<protein>
    <submittedName>
        <fullName evidence="2">Uncharacterized protein</fullName>
    </submittedName>
</protein>